<sequence>MLVREYLVGPLCWLAAYSFIDGLHALIALVDVGVLRIVWPHAASEPWMYPPLFRSGLYMLTCRLRDIWGKMWHDLCRRPLLAVSSLILTPTKHSSVLHKLAVLVLSFVVSGSVHAAGAYAVSQDVIAASMMMVFFLVMALCIALQQLVEVAVASVISARYVRGVVTWCADAVVLLAWAYYTCPWFIAWSMMPEAIVSISMPFSLWSSDPAIS</sequence>
<feature type="transmembrane region" description="Helical" evidence="5">
    <location>
        <begin position="6"/>
        <end position="30"/>
    </location>
</feature>
<feature type="transmembrane region" description="Helical" evidence="5">
    <location>
        <begin position="126"/>
        <end position="148"/>
    </location>
</feature>
<keyword evidence="8" id="KW-1185">Reference proteome</keyword>
<reference evidence="7" key="1">
    <citation type="journal article" date="2019" name="Beilstein J. Org. Chem.">
        <title>Nanangenines: drimane sesquiterpenoids as the dominant metabolite cohort of a novel Australian fungus, Aspergillus nanangensis.</title>
        <authorList>
            <person name="Lacey H.J."/>
            <person name="Gilchrist C.L.M."/>
            <person name="Crombie A."/>
            <person name="Kalaitzis J.A."/>
            <person name="Vuong D."/>
            <person name="Rutledge P.J."/>
            <person name="Turner P."/>
            <person name="Pitt J.I."/>
            <person name="Lacey E."/>
            <person name="Chooi Y.H."/>
            <person name="Piggott A.M."/>
        </authorList>
    </citation>
    <scope>NUCLEOTIDE SEQUENCE</scope>
    <source>
        <strain evidence="7">MST-FP2251</strain>
    </source>
</reference>
<keyword evidence="2 5" id="KW-0812">Transmembrane</keyword>
<proteinExistence type="predicted"/>
<evidence type="ECO:0000256" key="5">
    <source>
        <dbReference type="SAM" id="Phobius"/>
    </source>
</evidence>
<feature type="domain" description="Wax synthase" evidence="6">
    <location>
        <begin position="49"/>
        <end position="136"/>
    </location>
</feature>
<evidence type="ECO:0000256" key="2">
    <source>
        <dbReference type="ARBA" id="ARBA00022692"/>
    </source>
</evidence>
<dbReference type="EMBL" id="VCAU01000035">
    <property type="protein sequence ID" value="KAF9889522.1"/>
    <property type="molecule type" value="Genomic_DNA"/>
</dbReference>
<accession>A0AAD4CNF5</accession>
<dbReference type="Proteomes" id="UP001194746">
    <property type="component" value="Unassembled WGS sequence"/>
</dbReference>
<comment type="subcellular location">
    <subcellularLocation>
        <location evidence="1">Membrane</location>
        <topology evidence="1">Multi-pass membrane protein</topology>
    </subcellularLocation>
</comment>
<keyword evidence="4 5" id="KW-0472">Membrane</keyword>
<evidence type="ECO:0000256" key="3">
    <source>
        <dbReference type="ARBA" id="ARBA00022989"/>
    </source>
</evidence>
<comment type="caution">
    <text evidence="7">The sequence shown here is derived from an EMBL/GenBank/DDBJ whole genome shotgun (WGS) entry which is preliminary data.</text>
</comment>
<gene>
    <name evidence="7" type="ORF">FE257_007232</name>
</gene>
<organism evidence="7 8">
    <name type="scientific">Aspergillus nanangensis</name>
    <dbReference type="NCBI Taxonomy" id="2582783"/>
    <lineage>
        <taxon>Eukaryota</taxon>
        <taxon>Fungi</taxon>
        <taxon>Dikarya</taxon>
        <taxon>Ascomycota</taxon>
        <taxon>Pezizomycotina</taxon>
        <taxon>Eurotiomycetes</taxon>
        <taxon>Eurotiomycetidae</taxon>
        <taxon>Eurotiales</taxon>
        <taxon>Aspergillaceae</taxon>
        <taxon>Aspergillus</taxon>
        <taxon>Aspergillus subgen. Circumdati</taxon>
    </lineage>
</organism>
<evidence type="ECO:0000259" key="6">
    <source>
        <dbReference type="Pfam" id="PF13813"/>
    </source>
</evidence>
<feature type="transmembrane region" description="Helical" evidence="5">
    <location>
        <begin position="160"/>
        <end position="180"/>
    </location>
</feature>
<dbReference type="GO" id="GO:0016020">
    <property type="term" value="C:membrane"/>
    <property type="evidence" value="ECO:0007669"/>
    <property type="project" value="UniProtKB-SubCell"/>
</dbReference>
<evidence type="ECO:0000256" key="4">
    <source>
        <dbReference type="ARBA" id="ARBA00023136"/>
    </source>
</evidence>
<evidence type="ECO:0000313" key="8">
    <source>
        <dbReference type="Proteomes" id="UP001194746"/>
    </source>
</evidence>
<name>A0AAD4CNF5_ASPNN</name>
<protein>
    <recommendedName>
        <fullName evidence="6">Wax synthase domain-containing protein</fullName>
    </recommendedName>
</protein>
<dbReference type="Pfam" id="PF13813">
    <property type="entry name" value="MBOAT_2"/>
    <property type="match status" value="1"/>
</dbReference>
<reference evidence="7" key="2">
    <citation type="submission" date="2020-02" db="EMBL/GenBank/DDBJ databases">
        <authorList>
            <person name="Gilchrist C.L.M."/>
            <person name="Chooi Y.-H."/>
        </authorList>
    </citation>
    <scope>NUCLEOTIDE SEQUENCE</scope>
    <source>
        <strain evidence="7">MST-FP2251</strain>
    </source>
</reference>
<feature type="transmembrane region" description="Helical" evidence="5">
    <location>
        <begin position="100"/>
        <end position="120"/>
    </location>
</feature>
<evidence type="ECO:0000313" key="7">
    <source>
        <dbReference type="EMBL" id="KAF9889522.1"/>
    </source>
</evidence>
<dbReference type="InterPro" id="IPR032805">
    <property type="entry name" value="Wax_synthase_dom"/>
</dbReference>
<evidence type="ECO:0000256" key="1">
    <source>
        <dbReference type="ARBA" id="ARBA00004141"/>
    </source>
</evidence>
<dbReference type="AlphaFoldDB" id="A0AAD4CNF5"/>
<keyword evidence="3 5" id="KW-1133">Transmembrane helix</keyword>